<dbReference type="InterPro" id="IPR001451">
    <property type="entry name" value="Hexapep"/>
</dbReference>
<feature type="domain" description="Maltose/galactoside acetyltransferase" evidence="6">
    <location>
        <begin position="22"/>
        <end position="56"/>
    </location>
</feature>
<dbReference type="AlphaFoldDB" id="A0A4P6ZKR3"/>
<evidence type="ECO:0000313" key="7">
    <source>
        <dbReference type="EMBL" id="QBP18381.1"/>
    </source>
</evidence>
<keyword evidence="8" id="KW-1185">Reference proteome</keyword>
<dbReference type="Gene3D" id="2.160.10.10">
    <property type="entry name" value="Hexapeptide repeat proteins"/>
    <property type="match status" value="1"/>
</dbReference>
<dbReference type="InterPro" id="IPR011004">
    <property type="entry name" value="Trimer_LpxA-like_sf"/>
</dbReference>
<accession>A0A4P6ZKR3</accession>
<dbReference type="Pfam" id="PF12464">
    <property type="entry name" value="Mac"/>
    <property type="match status" value="1"/>
</dbReference>
<dbReference type="EMBL" id="CP034726">
    <property type="protein sequence ID" value="QBP18381.1"/>
    <property type="molecule type" value="Genomic_DNA"/>
</dbReference>
<dbReference type="InterPro" id="IPR039369">
    <property type="entry name" value="LacA-like"/>
</dbReference>
<keyword evidence="2 5" id="KW-0808">Transferase</keyword>
<gene>
    <name evidence="7" type="ORF">ELX58_04355</name>
</gene>
<evidence type="ECO:0000256" key="3">
    <source>
        <dbReference type="ARBA" id="ARBA00022737"/>
    </source>
</evidence>
<name>A0A4P6ZKR3_9LACO</name>
<dbReference type="KEGG" id="lji:ELX58_04355"/>
<evidence type="ECO:0000256" key="4">
    <source>
        <dbReference type="ARBA" id="ARBA00023315"/>
    </source>
</evidence>
<protein>
    <recommendedName>
        <fullName evidence="5">Acetyltransferase</fullName>
        <ecNumber evidence="5">2.3.1.-</ecNumber>
    </recommendedName>
</protein>
<dbReference type="EC" id="2.3.1.-" evidence="5"/>
<evidence type="ECO:0000256" key="1">
    <source>
        <dbReference type="ARBA" id="ARBA00007274"/>
    </source>
</evidence>
<dbReference type="PANTHER" id="PTHR43017">
    <property type="entry name" value="GALACTOSIDE O-ACETYLTRANSFERASE"/>
    <property type="match status" value="1"/>
</dbReference>
<evidence type="ECO:0000256" key="5">
    <source>
        <dbReference type="RuleBase" id="RU367021"/>
    </source>
</evidence>
<dbReference type="Pfam" id="PF00132">
    <property type="entry name" value="Hexapep"/>
    <property type="match status" value="1"/>
</dbReference>
<dbReference type="CDD" id="cd03357">
    <property type="entry name" value="LbH_MAT_GAT"/>
    <property type="match status" value="1"/>
</dbReference>
<dbReference type="OrthoDB" id="9812571at2"/>
<dbReference type="InterPro" id="IPR018357">
    <property type="entry name" value="Hexapep_transf_CS"/>
</dbReference>
<reference evidence="8" key="1">
    <citation type="submission" date="2018-12" db="EMBL/GenBank/DDBJ databases">
        <title>A new species of lactobacillus.</title>
        <authorList>
            <person name="Jian Y."/>
            <person name="Xin L."/>
            <person name="Hong Z.J."/>
            <person name="Ming L.Z."/>
            <person name="Hong X.Z."/>
        </authorList>
    </citation>
    <scope>NUCLEOTIDE SEQUENCE [LARGE SCALE GENOMIC DNA]</scope>
    <source>
        <strain evidence="8">HSLZ-75</strain>
    </source>
</reference>
<organism evidence="7 8">
    <name type="scientific">Acetilactobacillus jinshanensis</name>
    <dbReference type="NCBI Taxonomy" id="1720083"/>
    <lineage>
        <taxon>Bacteria</taxon>
        <taxon>Bacillati</taxon>
        <taxon>Bacillota</taxon>
        <taxon>Bacilli</taxon>
        <taxon>Lactobacillales</taxon>
        <taxon>Lactobacillaceae</taxon>
        <taxon>Acetilactobacillus</taxon>
    </lineage>
</organism>
<dbReference type="PROSITE" id="PS00101">
    <property type="entry name" value="HEXAPEP_TRANSFERASES"/>
    <property type="match status" value="1"/>
</dbReference>
<dbReference type="Proteomes" id="UP000294321">
    <property type="component" value="Chromosome"/>
</dbReference>
<dbReference type="InterPro" id="IPR024688">
    <property type="entry name" value="Mac_dom"/>
</dbReference>
<keyword evidence="4 5" id="KW-0012">Acyltransferase</keyword>
<evidence type="ECO:0000259" key="6">
    <source>
        <dbReference type="Pfam" id="PF12464"/>
    </source>
</evidence>
<comment type="similarity">
    <text evidence="1 5">Belongs to the transferase hexapeptide repeat family.</text>
</comment>
<dbReference type="RefSeq" id="WP_133441940.1">
    <property type="nucleotide sequence ID" value="NZ_CP034726.1"/>
</dbReference>
<dbReference type="GO" id="GO:0008870">
    <property type="term" value="F:galactoside O-acetyltransferase activity"/>
    <property type="evidence" value="ECO:0007669"/>
    <property type="project" value="TreeGrafter"/>
</dbReference>
<keyword evidence="3" id="KW-0677">Repeat</keyword>
<dbReference type="SUPFAM" id="SSF51161">
    <property type="entry name" value="Trimeric LpxA-like enzymes"/>
    <property type="match status" value="1"/>
</dbReference>
<evidence type="ECO:0000256" key="2">
    <source>
        <dbReference type="ARBA" id="ARBA00022679"/>
    </source>
</evidence>
<sequence>MDILKLIKSQQPYSIVFTKMPDQLQKQAYHLCWMYNICDPNDQKKRQRILKQLFGKDVQIGINPPFHCDYGFNIHVKGRAFLNYGDVILDTSPVTIGDGTLLAPNVCLACAGHSVDYHQRHEGVMTSAPITIGKDVWIGANTFVKGGVTIGDHSVIGAGSVVTKDIPANVVAFGTPCRAYRKVTPADHLKYVIR</sequence>
<evidence type="ECO:0000313" key="8">
    <source>
        <dbReference type="Proteomes" id="UP000294321"/>
    </source>
</evidence>
<dbReference type="PANTHER" id="PTHR43017:SF1">
    <property type="entry name" value="ACETYLTRANSFERASE YJL218W-RELATED"/>
    <property type="match status" value="1"/>
</dbReference>
<proteinExistence type="inferred from homology"/>